<dbReference type="InterPro" id="IPR027822">
    <property type="entry name" value="DUF4641"/>
</dbReference>
<feature type="compositionally biased region" description="Basic and acidic residues" evidence="1">
    <location>
        <begin position="320"/>
        <end position="329"/>
    </location>
</feature>
<dbReference type="PANTHER" id="PTHR31866:SF1">
    <property type="entry name" value="GENE 4779-RELATED"/>
    <property type="match status" value="1"/>
</dbReference>
<reference evidence="2" key="1">
    <citation type="submission" date="2025-08" db="UniProtKB">
        <authorList>
            <consortium name="Ensembl"/>
        </authorList>
    </citation>
    <scope>IDENTIFICATION</scope>
</reference>
<evidence type="ECO:0000256" key="1">
    <source>
        <dbReference type="SAM" id="MobiDB-lite"/>
    </source>
</evidence>
<name>A0A8D2GSZ4_UROPR</name>
<sequence length="501" mass="54207">MSSTKEASVLGDGFVPDRGTCTRMPGVGHRGPRRLGLGQDLELGPPCSGDGEGGLPDPQDFEFNLEGDWEEMEAGNMVLRGCEARPNSPADEGACWDLMPHLTIEPETIIQELTGWEPCDSPRYLYPDSSAAEGSTIWANTEVGLRGRGVQALSSLEMQPALAAPLCHPSWPEGRRAWGNPQRRTRSRIMVNREALQPSVIPEYSDVFNELQLIRESIYPKGRGQAVFNSSKIPGNTARSTSASAWGNVLHMPVPLMTPTPGTLASAMKKQTLEELEAGSSKIMQSVLWGKRGRRHSYLGATASAAASGGLPRASPKKKPIQEKKSLRDGSKVTLVRTFPSWGQRIKAAPLEPATFPSVSGIPLLEMSKRHSLLPLEPKQAKHSDTGKRSIAKKTWQSQLVACEGSGLSRDAVPQAHVSRFSSSSSSSSFLPTPVTLPFSALVPSALYFPGRLGSWILCVLSGDQASAVHPLIPERQEQPHGALDCPWVMLSMDPRNDCPN</sequence>
<dbReference type="Pfam" id="PF15483">
    <property type="entry name" value="DUF4641"/>
    <property type="match status" value="1"/>
</dbReference>
<evidence type="ECO:0000313" key="2">
    <source>
        <dbReference type="Ensembl" id="ENSUPAP00010003749.1"/>
    </source>
</evidence>
<keyword evidence="3" id="KW-1185">Reference proteome</keyword>
<dbReference type="AlphaFoldDB" id="A0A8D2GSZ4"/>
<dbReference type="GeneTree" id="ENSGT00390000015252"/>
<dbReference type="PANTHER" id="PTHR31866">
    <property type="entry name" value="GENE 4779-RELATED"/>
    <property type="match status" value="1"/>
</dbReference>
<proteinExistence type="predicted"/>
<organism evidence="2 3">
    <name type="scientific">Urocitellus parryii</name>
    <name type="common">Arctic ground squirrel</name>
    <name type="synonym">Spermophilus parryii</name>
    <dbReference type="NCBI Taxonomy" id="9999"/>
    <lineage>
        <taxon>Eukaryota</taxon>
        <taxon>Metazoa</taxon>
        <taxon>Chordata</taxon>
        <taxon>Craniata</taxon>
        <taxon>Vertebrata</taxon>
        <taxon>Euteleostomi</taxon>
        <taxon>Mammalia</taxon>
        <taxon>Eutheria</taxon>
        <taxon>Euarchontoglires</taxon>
        <taxon>Glires</taxon>
        <taxon>Rodentia</taxon>
        <taxon>Sciuromorpha</taxon>
        <taxon>Sciuridae</taxon>
        <taxon>Xerinae</taxon>
        <taxon>Marmotini</taxon>
        <taxon>Urocitellus</taxon>
    </lineage>
</organism>
<protein>
    <submittedName>
        <fullName evidence="2">Uncharacterized protein</fullName>
    </submittedName>
</protein>
<dbReference type="Ensembl" id="ENSUPAT00010004306.1">
    <property type="protein sequence ID" value="ENSUPAP00010003749.1"/>
    <property type="gene ID" value="ENSUPAG00010003059.1"/>
</dbReference>
<feature type="region of interest" description="Disordered" evidence="1">
    <location>
        <begin position="1"/>
        <end position="55"/>
    </location>
</feature>
<reference evidence="2" key="2">
    <citation type="submission" date="2025-09" db="UniProtKB">
        <authorList>
            <consortium name="Ensembl"/>
        </authorList>
    </citation>
    <scope>IDENTIFICATION</scope>
</reference>
<feature type="region of interest" description="Disordered" evidence="1">
    <location>
        <begin position="304"/>
        <end position="329"/>
    </location>
</feature>
<accession>A0A8D2GSZ4</accession>
<dbReference type="Proteomes" id="UP000694417">
    <property type="component" value="Unplaced"/>
</dbReference>
<evidence type="ECO:0000313" key="3">
    <source>
        <dbReference type="Proteomes" id="UP000694417"/>
    </source>
</evidence>